<sequence length="293" mass="33209">MTIFVIEMALFFLIVLGGLFYWQKQGKKLLQEQLAQAQLTIAKLSQALKEKSNAPESQELLNALKQSQLKIDKLNQIYQAQIKLIKQIADISELPAETKGTYQNITEHITLLKQQATESGEIIDEMTAALNESYLKFDNFSKEANEQEDKLKKLLDEAVNKSTTSAEEQAQMEAHAEAVGIECQQLTEKLSAAEQDITQYKMSVDSLEQELARLQQSSQKDETTTLKKQLAEGQAELSRIVREKDFIEKQFLELLDSAEDSTDLAAELTRAKNEYALLEQKFIEAESQRNDPN</sequence>
<evidence type="ECO:0000256" key="1">
    <source>
        <dbReference type="SAM" id="Coils"/>
    </source>
</evidence>
<name>A0ABS8WCK8_9GAMM</name>
<dbReference type="EMBL" id="JAIMJA010000015">
    <property type="protein sequence ID" value="MCE2596003.1"/>
    <property type="molecule type" value="Genomic_DNA"/>
</dbReference>
<proteinExistence type="predicted"/>
<dbReference type="Proteomes" id="UP001201273">
    <property type="component" value="Unassembled WGS sequence"/>
</dbReference>
<comment type="caution">
    <text evidence="3">The sequence shown here is derived from an EMBL/GenBank/DDBJ whole genome shotgun (WGS) entry which is preliminary data.</text>
</comment>
<keyword evidence="4" id="KW-1185">Reference proteome</keyword>
<feature type="coiled-coil region" evidence="1">
    <location>
        <begin position="137"/>
        <end position="288"/>
    </location>
</feature>
<feature type="transmembrane region" description="Helical" evidence="2">
    <location>
        <begin position="6"/>
        <end position="22"/>
    </location>
</feature>
<organism evidence="3 4">
    <name type="scientific">Motilimonas cestriensis</name>
    <dbReference type="NCBI Taxonomy" id="2742685"/>
    <lineage>
        <taxon>Bacteria</taxon>
        <taxon>Pseudomonadati</taxon>
        <taxon>Pseudomonadota</taxon>
        <taxon>Gammaproteobacteria</taxon>
        <taxon>Alteromonadales</taxon>
        <taxon>Alteromonadales genera incertae sedis</taxon>
        <taxon>Motilimonas</taxon>
    </lineage>
</organism>
<protein>
    <recommendedName>
        <fullName evidence="5">Chromosome segregation ATPase</fullName>
    </recommendedName>
</protein>
<keyword evidence="2" id="KW-0812">Transmembrane</keyword>
<evidence type="ECO:0000313" key="4">
    <source>
        <dbReference type="Proteomes" id="UP001201273"/>
    </source>
</evidence>
<keyword evidence="2" id="KW-1133">Transmembrane helix</keyword>
<accession>A0ABS8WCK8</accession>
<keyword evidence="2" id="KW-0472">Membrane</keyword>
<evidence type="ECO:0000313" key="3">
    <source>
        <dbReference type="EMBL" id="MCE2596003.1"/>
    </source>
</evidence>
<feature type="coiled-coil region" evidence="1">
    <location>
        <begin position="27"/>
        <end position="77"/>
    </location>
</feature>
<gene>
    <name evidence="3" type="ORF">K6Y31_14415</name>
</gene>
<reference evidence="3 4" key="1">
    <citation type="journal article" date="2022" name="Environ. Microbiol. Rep.">
        <title>Eco-phylogenetic analyses reveal divergent evolution of vitamin B12 metabolism in the marine bacterial family 'Psychromonadaceae'.</title>
        <authorList>
            <person name="Jin X."/>
            <person name="Yang Y."/>
            <person name="Cao H."/>
            <person name="Gao B."/>
            <person name="Zhao Z."/>
        </authorList>
    </citation>
    <scope>NUCLEOTIDE SEQUENCE [LARGE SCALE GENOMIC DNA]</scope>
    <source>
        <strain evidence="3 4">MKS20</strain>
    </source>
</reference>
<evidence type="ECO:0000256" key="2">
    <source>
        <dbReference type="SAM" id="Phobius"/>
    </source>
</evidence>
<keyword evidence="1" id="KW-0175">Coiled coil</keyword>
<dbReference type="RefSeq" id="WP_233053667.1">
    <property type="nucleotide sequence ID" value="NZ_JAIMJA010000015.1"/>
</dbReference>
<evidence type="ECO:0008006" key="5">
    <source>
        <dbReference type="Google" id="ProtNLM"/>
    </source>
</evidence>